<proteinExistence type="predicted"/>
<name>A0A644XCY8_9ZZZZ</name>
<reference evidence="1" key="1">
    <citation type="submission" date="2019-08" db="EMBL/GenBank/DDBJ databases">
        <authorList>
            <person name="Kucharzyk K."/>
            <person name="Murdoch R.W."/>
            <person name="Higgins S."/>
            <person name="Loffler F."/>
        </authorList>
    </citation>
    <scope>NUCLEOTIDE SEQUENCE</scope>
</reference>
<accession>A0A644XCY8</accession>
<dbReference type="EMBL" id="VSSQ01002145">
    <property type="protein sequence ID" value="MPM13611.1"/>
    <property type="molecule type" value="Genomic_DNA"/>
</dbReference>
<comment type="caution">
    <text evidence="1">The sequence shown here is derived from an EMBL/GenBank/DDBJ whole genome shotgun (WGS) entry which is preliminary data.</text>
</comment>
<sequence>MKVKSWKIPVHIGVIKKARNEGNKIVVSKNGFTDNAIAYAKRSKIKLEKGNSNHCFANNICSIK</sequence>
<gene>
    <name evidence="1" type="ORF">SDC9_59969</name>
</gene>
<evidence type="ECO:0008006" key="2">
    <source>
        <dbReference type="Google" id="ProtNLM"/>
    </source>
</evidence>
<protein>
    <recommendedName>
        <fullName evidence="2">Restriction endonuclease type IV Mrr domain-containing protein</fullName>
    </recommendedName>
</protein>
<evidence type="ECO:0000313" key="1">
    <source>
        <dbReference type="EMBL" id="MPM13611.1"/>
    </source>
</evidence>
<dbReference type="AlphaFoldDB" id="A0A644XCY8"/>
<organism evidence="1">
    <name type="scientific">bioreactor metagenome</name>
    <dbReference type="NCBI Taxonomy" id="1076179"/>
    <lineage>
        <taxon>unclassified sequences</taxon>
        <taxon>metagenomes</taxon>
        <taxon>ecological metagenomes</taxon>
    </lineage>
</organism>